<proteinExistence type="predicted"/>
<dbReference type="InterPro" id="IPR003779">
    <property type="entry name" value="CMD-like"/>
</dbReference>
<dbReference type="Gene3D" id="1.20.1290.10">
    <property type="entry name" value="AhpD-like"/>
    <property type="match status" value="1"/>
</dbReference>
<dbReference type="InterPro" id="IPR029032">
    <property type="entry name" value="AhpD-like"/>
</dbReference>
<organism evidence="2 3">
    <name type="scientific">Pseudomonas fluorescens</name>
    <dbReference type="NCBI Taxonomy" id="294"/>
    <lineage>
        <taxon>Bacteria</taxon>
        <taxon>Pseudomonadati</taxon>
        <taxon>Pseudomonadota</taxon>
        <taxon>Gammaproteobacteria</taxon>
        <taxon>Pseudomonadales</taxon>
        <taxon>Pseudomonadaceae</taxon>
        <taxon>Pseudomonas</taxon>
    </lineage>
</organism>
<feature type="domain" description="Carboxymuconolactone decarboxylase-like" evidence="1">
    <location>
        <begin position="41"/>
        <end position="102"/>
    </location>
</feature>
<dbReference type="NCBIfam" id="TIGR00778">
    <property type="entry name" value="ahpD_dom"/>
    <property type="match status" value="1"/>
</dbReference>
<reference evidence="2 3" key="1">
    <citation type="submission" date="2015-05" db="EMBL/GenBank/DDBJ databases">
        <title>A genomic and transcriptomic approach to investigate the blue pigment phenotype in Pseudomonas fluorescens.</title>
        <authorList>
            <person name="Andreani N.A."/>
            <person name="Cardazzo B."/>
        </authorList>
    </citation>
    <scope>NUCLEOTIDE SEQUENCE [LARGE SCALE GENOMIC DNA]</scope>
    <source>
        <strain evidence="2 3">Ps_22</strain>
    </source>
</reference>
<dbReference type="RefSeq" id="WP_054895638.1">
    <property type="nucleotide sequence ID" value="NZ_LCYA01000192.1"/>
</dbReference>
<dbReference type="SUPFAM" id="SSF69118">
    <property type="entry name" value="AhpD-like"/>
    <property type="match status" value="1"/>
</dbReference>
<dbReference type="PATRIC" id="fig|294.194.peg.6567"/>
<keyword evidence="2" id="KW-0560">Oxidoreductase</keyword>
<gene>
    <name evidence="2" type="primary">ahpD</name>
    <name evidence="2" type="ORF">PFLmoz3_05932</name>
</gene>
<dbReference type="GO" id="GO:0051920">
    <property type="term" value="F:peroxiredoxin activity"/>
    <property type="evidence" value="ECO:0007669"/>
    <property type="project" value="InterPro"/>
</dbReference>
<evidence type="ECO:0000313" key="2">
    <source>
        <dbReference type="EMBL" id="KWV84440.1"/>
    </source>
</evidence>
<evidence type="ECO:0000313" key="3">
    <source>
        <dbReference type="Proteomes" id="UP000061348"/>
    </source>
</evidence>
<accession>A0A109LBB4</accession>
<dbReference type="Proteomes" id="UP000061348">
    <property type="component" value="Unassembled WGS sequence"/>
</dbReference>
<dbReference type="PANTHER" id="PTHR35446">
    <property type="entry name" value="SI:CH211-175M2.5"/>
    <property type="match status" value="1"/>
</dbReference>
<dbReference type="Pfam" id="PF02627">
    <property type="entry name" value="CMD"/>
    <property type="match status" value="1"/>
</dbReference>
<sequence>MTRIAALTLEQAPAGSRAALEGIQKGLGFIPNAFKTLAHAPAALNGYLGLAQALGKISLNAAEREVVALATSEINGCDYCIAAHSFFGAKSGLSEEDIRQARSGTLNAIAALAHQITESRGQLSDAQIAAAHEAGLSDSKIVEVVAQVTLLTLTNYLNNIAATDIDFPPSAH</sequence>
<name>A0A109LBB4_PSEFL</name>
<dbReference type="InterPro" id="IPR004675">
    <property type="entry name" value="AhpD_core"/>
</dbReference>
<dbReference type="PANTHER" id="PTHR35446:SF3">
    <property type="entry name" value="CMD DOMAIN-CONTAINING PROTEIN"/>
    <property type="match status" value="1"/>
</dbReference>
<dbReference type="AlphaFoldDB" id="A0A109LBB4"/>
<dbReference type="EMBL" id="LCYA01000192">
    <property type="protein sequence ID" value="KWV84440.1"/>
    <property type="molecule type" value="Genomic_DNA"/>
</dbReference>
<keyword evidence="2" id="KW-0575">Peroxidase</keyword>
<comment type="caution">
    <text evidence="2">The sequence shown here is derived from an EMBL/GenBank/DDBJ whole genome shotgun (WGS) entry which is preliminary data.</text>
</comment>
<evidence type="ECO:0000259" key="1">
    <source>
        <dbReference type="Pfam" id="PF02627"/>
    </source>
</evidence>
<dbReference type="EC" id="1.11.1.15" evidence="2"/>
<protein>
    <submittedName>
        <fullName evidence="2">Alkyl hydroperoxide reductase AhpD</fullName>
        <ecNumber evidence="2">1.11.1.15</ecNumber>
    </submittedName>
</protein>